<feature type="binding site" evidence="13">
    <location>
        <position position="73"/>
    </location>
    <ligand>
        <name>Na(+)</name>
        <dbReference type="ChEBI" id="CHEBI:29101"/>
        <note>structural</note>
    </ligand>
</feature>
<dbReference type="GO" id="GO:0140114">
    <property type="term" value="P:cellular detoxification of fluoride"/>
    <property type="evidence" value="ECO:0007669"/>
    <property type="project" value="UniProtKB-UniRule"/>
</dbReference>
<keyword evidence="2 13" id="KW-0813">Transport</keyword>
<feature type="binding site" evidence="13">
    <location>
        <position position="76"/>
    </location>
    <ligand>
        <name>Na(+)</name>
        <dbReference type="ChEBI" id="CHEBI:29101"/>
        <note>structural</note>
    </ligand>
</feature>
<evidence type="ECO:0000256" key="13">
    <source>
        <dbReference type="HAMAP-Rule" id="MF_00454"/>
    </source>
</evidence>
<dbReference type="InterPro" id="IPR003691">
    <property type="entry name" value="FluC"/>
</dbReference>
<evidence type="ECO:0000313" key="14">
    <source>
        <dbReference type="EMBL" id="QOR70227.1"/>
    </source>
</evidence>
<name>A0A7M1SSW0_9MICO</name>
<dbReference type="PANTHER" id="PTHR28259">
    <property type="entry name" value="FLUORIDE EXPORT PROTEIN 1-RELATED"/>
    <property type="match status" value="1"/>
</dbReference>
<dbReference type="KEGG" id="halt:IM660_16685"/>
<feature type="transmembrane region" description="Helical" evidence="13">
    <location>
        <begin position="34"/>
        <end position="60"/>
    </location>
</feature>
<comment type="function">
    <text evidence="12 13">Fluoride-specific ion channel. Important for reducing fluoride concentration in the cell, thus reducing its toxicity.</text>
</comment>
<dbReference type="RefSeq" id="WP_193496913.1">
    <property type="nucleotide sequence ID" value="NZ_CP063169.1"/>
</dbReference>
<keyword evidence="7 13" id="KW-0406">Ion transport</keyword>
<keyword evidence="5 13" id="KW-0479">Metal-binding</keyword>
<keyword evidence="6 13" id="KW-1133">Transmembrane helix</keyword>
<evidence type="ECO:0000256" key="6">
    <source>
        <dbReference type="ARBA" id="ARBA00022989"/>
    </source>
</evidence>
<reference evidence="14 15" key="1">
    <citation type="submission" date="2020-10" db="EMBL/GenBank/DDBJ databases">
        <title>Haloactinobacterium sp. RN3S43, a bacterium isolated from saline soil.</title>
        <authorList>
            <person name="Sun J.-Q."/>
        </authorList>
    </citation>
    <scope>NUCLEOTIDE SEQUENCE [LARGE SCALE GENOMIC DNA]</scope>
    <source>
        <strain evidence="14 15">RN3S43</strain>
    </source>
</reference>
<proteinExistence type="inferred from homology"/>
<evidence type="ECO:0000256" key="1">
    <source>
        <dbReference type="ARBA" id="ARBA00004651"/>
    </source>
</evidence>
<feature type="transmembrane region" description="Helical" evidence="13">
    <location>
        <begin position="98"/>
        <end position="118"/>
    </location>
</feature>
<comment type="subcellular location">
    <subcellularLocation>
        <location evidence="1 13">Cell membrane</location>
        <topology evidence="1 13">Multi-pass membrane protein</topology>
    </subcellularLocation>
</comment>
<evidence type="ECO:0000256" key="10">
    <source>
        <dbReference type="ARBA" id="ARBA00035120"/>
    </source>
</evidence>
<sequence>MTVLLIAVGGGLGAALRFWTDGAIRSRWQPALPVATIAINTAGSLLIGVLAGLLAAGALAPGPETVLSVGLCGGFTTFSTAMVESARLWRVGDRRRCVLNLVLTMVATLAAAAVGWTVSTSIAA</sequence>
<keyword evidence="8 13" id="KW-0472">Membrane</keyword>
<dbReference type="AlphaFoldDB" id="A0A7M1SSW0"/>
<keyword evidence="9 13" id="KW-0407">Ion channel</keyword>
<comment type="caution">
    <text evidence="13">Lacks conserved residue(s) required for the propagation of feature annotation.</text>
</comment>
<dbReference type="GO" id="GO:0046872">
    <property type="term" value="F:metal ion binding"/>
    <property type="evidence" value="ECO:0007669"/>
    <property type="project" value="UniProtKB-KW"/>
</dbReference>
<evidence type="ECO:0000256" key="9">
    <source>
        <dbReference type="ARBA" id="ARBA00023303"/>
    </source>
</evidence>
<keyword evidence="3 13" id="KW-1003">Cell membrane</keyword>
<comment type="catalytic activity">
    <reaction evidence="11">
        <text>fluoride(in) = fluoride(out)</text>
        <dbReference type="Rhea" id="RHEA:76159"/>
        <dbReference type="ChEBI" id="CHEBI:17051"/>
    </reaction>
    <physiologicalReaction direction="left-to-right" evidence="11">
        <dbReference type="Rhea" id="RHEA:76160"/>
    </physiologicalReaction>
</comment>
<dbReference type="Proteomes" id="UP000593758">
    <property type="component" value="Chromosome"/>
</dbReference>
<gene>
    <name evidence="13 14" type="primary">crcB</name>
    <name evidence="13" type="synonym">fluC</name>
    <name evidence="14" type="ORF">IM660_16685</name>
</gene>
<protein>
    <recommendedName>
        <fullName evidence="13">Fluoride-specific ion channel FluC</fullName>
    </recommendedName>
</protein>
<dbReference type="NCBIfam" id="TIGR00494">
    <property type="entry name" value="crcB"/>
    <property type="match status" value="1"/>
</dbReference>
<keyword evidence="13" id="KW-0915">Sodium</keyword>
<dbReference type="HAMAP" id="MF_00454">
    <property type="entry name" value="FluC"/>
    <property type="match status" value="1"/>
</dbReference>
<dbReference type="GO" id="GO:0005886">
    <property type="term" value="C:plasma membrane"/>
    <property type="evidence" value="ECO:0007669"/>
    <property type="project" value="UniProtKB-SubCell"/>
</dbReference>
<evidence type="ECO:0000256" key="8">
    <source>
        <dbReference type="ARBA" id="ARBA00023136"/>
    </source>
</evidence>
<keyword evidence="4 13" id="KW-0812">Transmembrane</keyword>
<comment type="similarity">
    <text evidence="10 13">Belongs to the fluoride channel Fluc/FEX (TC 1.A.43) family.</text>
</comment>
<organism evidence="14 15">
    <name type="scientific">Ruania alkalisoli</name>
    <dbReference type="NCBI Taxonomy" id="2779775"/>
    <lineage>
        <taxon>Bacteria</taxon>
        <taxon>Bacillati</taxon>
        <taxon>Actinomycetota</taxon>
        <taxon>Actinomycetes</taxon>
        <taxon>Micrococcales</taxon>
        <taxon>Ruaniaceae</taxon>
        <taxon>Ruania</taxon>
    </lineage>
</organism>
<evidence type="ECO:0000256" key="3">
    <source>
        <dbReference type="ARBA" id="ARBA00022475"/>
    </source>
</evidence>
<dbReference type="EMBL" id="CP063169">
    <property type="protein sequence ID" value="QOR70227.1"/>
    <property type="molecule type" value="Genomic_DNA"/>
</dbReference>
<evidence type="ECO:0000313" key="15">
    <source>
        <dbReference type="Proteomes" id="UP000593758"/>
    </source>
</evidence>
<evidence type="ECO:0000256" key="7">
    <source>
        <dbReference type="ARBA" id="ARBA00023065"/>
    </source>
</evidence>
<dbReference type="Pfam" id="PF02537">
    <property type="entry name" value="CRCB"/>
    <property type="match status" value="1"/>
</dbReference>
<evidence type="ECO:0000256" key="5">
    <source>
        <dbReference type="ARBA" id="ARBA00022723"/>
    </source>
</evidence>
<evidence type="ECO:0000256" key="4">
    <source>
        <dbReference type="ARBA" id="ARBA00022692"/>
    </source>
</evidence>
<accession>A0A7M1SSW0</accession>
<evidence type="ECO:0000256" key="11">
    <source>
        <dbReference type="ARBA" id="ARBA00035585"/>
    </source>
</evidence>
<keyword evidence="15" id="KW-1185">Reference proteome</keyword>
<dbReference type="GO" id="GO:0062054">
    <property type="term" value="F:fluoride channel activity"/>
    <property type="evidence" value="ECO:0007669"/>
    <property type="project" value="UniProtKB-UniRule"/>
</dbReference>
<dbReference type="PANTHER" id="PTHR28259:SF16">
    <property type="entry name" value="FLUORIDE-SPECIFIC ION CHANNEL FLUC 2"/>
    <property type="match status" value="1"/>
</dbReference>
<evidence type="ECO:0000256" key="2">
    <source>
        <dbReference type="ARBA" id="ARBA00022448"/>
    </source>
</evidence>
<evidence type="ECO:0000256" key="12">
    <source>
        <dbReference type="ARBA" id="ARBA00049940"/>
    </source>
</evidence>
<comment type="activity regulation">
    <text evidence="13">Na(+) is not transported, but it plays an essential structural role and its presence is essential for fluoride channel function.</text>
</comment>